<evidence type="ECO:0000256" key="2">
    <source>
        <dbReference type="ARBA" id="ARBA00022771"/>
    </source>
</evidence>
<accession>A0ABQ8MIU5</accession>
<feature type="domain" description="B box-type" evidence="7">
    <location>
        <begin position="154"/>
        <end position="194"/>
    </location>
</feature>
<dbReference type="PROSITE" id="PS50089">
    <property type="entry name" value="ZF_RING_2"/>
    <property type="match status" value="2"/>
</dbReference>
<reference evidence="8 9" key="1">
    <citation type="submission" date="2022-01" db="EMBL/GenBank/DDBJ databases">
        <title>A high-quality chromosome-level genome assembly of rohu carp, Labeo rohita.</title>
        <authorList>
            <person name="Arick M.A. II"/>
            <person name="Hsu C.-Y."/>
            <person name="Magbanua Z."/>
            <person name="Pechanova O."/>
            <person name="Grover C."/>
            <person name="Miller E."/>
            <person name="Thrash A."/>
            <person name="Ezzel L."/>
            <person name="Alam S."/>
            <person name="Benzie J."/>
            <person name="Hamilton M."/>
            <person name="Karsi A."/>
            <person name="Lawrence M.L."/>
            <person name="Peterson D.G."/>
        </authorList>
    </citation>
    <scope>NUCLEOTIDE SEQUENCE [LARGE SCALE GENOMIC DNA]</scope>
    <source>
        <strain evidence="9">BAU-BD-2019</strain>
        <tissue evidence="8">Blood</tissue>
    </source>
</reference>
<dbReference type="InterPro" id="IPR013083">
    <property type="entry name" value="Znf_RING/FYVE/PHD"/>
</dbReference>
<feature type="chain" id="PRO_5045043439" evidence="5">
    <location>
        <begin position="19"/>
        <end position="474"/>
    </location>
</feature>
<keyword evidence="3" id="KW-0862">Zinc</keyword>
<dbReference type="SMART" id="SM00184">
    <property type="entry name" value="RING"/>
    <property type="match status" value="2"/>
</dbReference>
<feature type="signal peptide" evidence="5">
    <location>
        <begin position="1"/>
        <end position="18"/>
    </location>
</feature>
<dbReference type="Pfam" id="PF13920">
    <property type="entry name" value="zf-C3HC4_3"/>
    <property type="match status" value="1"/>
</dbReference>
<evidence type="ECO:0000256" key="5">
    <source>
        <dbReference type="SAM" id="SignalP"/>
    </source>
</evidence>
<evidence type="ECO:0000313" key="9">
    <source>
        <dbReference type="Proteomes" id="UP000830375"/>
    </source>
</evidence>
<dbReference type="Proteomes" id="UP000830375">
    <property type="component" value="Unassembled WGS sequence"/>
</dbReference>
<feature type="domain" description="RING-type" evidence="6">
    <location>
        <begin position="31"/>
        <end position="71"/>
    </location>
</feature>
<evidence type="ECO:0000259" key="7">
    <source>
        <dbReference type="PROSITE" id="PS50119"/>
    </source>
</evidence>
<feature type="domain" description="RING-type" evidence="6">
    <location>
        <begin position="284"/>
        <end position="324"/>
    </location>
</feature>
<organism evidence="8 9">
    <name type="scientific">Labeo rohita</name>
    <name type="common">Indian major carp</name>
    <name type="synonym">Cyprinus rohita</name>
    <dbReference type="NCBI Taxonomy" id="84645"/>
    <lineage>
        <taxon>Eukaryota</taxon>
        <taxon>Metazoa</taxon>
        <taxon>Chordata</taxon>
        <taxon>Craniata</taxon>
        <taxon>Vertebrata</taxon>
        <taxon>Euteleostomi</taxon>
        <taxon>Actinopterygii</taxon>
        <taxon>Neopterygii</taxon>
        <taxon>Teleostei</taxon>
        <taxon>Ostariophysi</taxon>
        <taxon>Cypriniformes</taxon>
        <taxon>Cyprinidae</taxon>
        <taxon>Labeoninae</taxon>
        <taxon>Labeonini</taxon>
        <taxon>Labeo</taxon>
    </lineage>
</organism>
<dbReference type="Gene3D" id="3.30.40.10">
    <property type="entry name" value="Zinc/RING finger domain, C3HC4 (zinc finger)"/>
    <property type="match status" value="2"/>
</dbReference>
<dbReference type="InterPro" id="IPR001841">
    <property type="entry name" value="Znf_RING"/>
</dbReference>
<dbReference type="PROSITE" id="PS00518">
    <property type="entry name" value="ZF_RING_1"/>
    <property type="match status" value="2"/>
</dbReference>
<gene>
    <name evidence="8" type="ORF">H4Q32_001736</name>
</gene>
<dbReference type="Gene3D" id="3.30.160.60">
    <property type="entry name" value="Classic Zinc Finger"/>
    <property type="match status" value="2"/>
</dbReference>
<comment type="caution">
    <text evidence="8">The sequence shown here is derived from an EMBL/GenBank/DDBJ whole genome shotgun (WGS) entry which is preliminary data.</text>
</comment>
<sequence>MQALFVQSFCFLLPPAMACSISSQVAEQCLCSICQDFFTDPATIPCGHNFCMECITQHWDSSIGPQCPLCKTDFHLRPELGINREFRELIEGLKRAESPIQLGTVPCDACTKIKRGALKSCLHCEGSFCKTHLEPHNTVAKLKKHRIINPVENLEDYICPKHERPLELFCRDDQKCVCLSCTTKDHKAHKIVPVEEESEERKSQLGRRQVEVNLMIQSRMKKIEEIKCSIHLSKVKLKKIEKFTEMEEPFSTTPSKCRHGRRDSIDLPPLVASSSSVLTENLQCFICLEESTDPVMIPCGHNFCKACLKECWESSHDNTCPCCKEDFTKRVDLRDFEQLLSQSEMLKCQSSYHETKLKPHEKAVNIKEVMMTDLVEDINPKIIQKHRALEMFCGDDQMSVCQSYTEGDHKTHNTVLAEDKIKEKIQEMHKLVQQMIQDTIKINKEIKHFEMKMNKVSPMYHIILYYTIFLKHTG</sequence>
<evidence type="ECO:0000256" key="4">
    <source>
        <dbReference type="PROSITE-ProRule" id="PRU00024"/>
    </source>
</evidence>
<dbReference type="PANTHER" id="PTHR25465:SF32">
    <property type="entry name" value="BLOODTHIRSTY-RELATED GENE FAMILY, MEMBER 16 ISOFORM X1-RELATED"/>
    <property type="match status" value="1"/>
</dbReference>
<dbReference type="InterPro" id="IPR000315">
    <property type="entry name" value="Znf_B-box"/>
</dbReference>
<dbReference type="SUPFAM" id="SSF57845">
    <property type="entry name" value="B-box zinc-binding domain"/>
    <property type="match status" value="2"/>
</dbReference>
<evidence type="ECO:0000313" key="8">
    <source>
        <dbReference type="EMBL" id="KAI2662792.1"/>
    </source>
</evidence>
<keyword evidence="5" id="KW-0732">Signal</keyword>
<protein>
    <submittedName>
        <fullName evidence="8">E3 ubiquitin-protein ligase TRIM47</fullName>
    </submittedName>
</protein>
<dbReference type="PROSITE" id="PS50119">
    <property type="entry name" value="ZF_BBOX"/>
    <property type="match status" value="1"/>
</dbReference>
<evidence type="ECO:0000256" key="3">
    <source>
        <dbReference type="ARBA" id="ARBA00022833"/>
    </source>
</evidence>
<dbReference type="CDD" id="cd19769">
    <property type="entry name" value="Bbox2_TRIM16-like"/>
    <property type="match status" value="1"/>
</dbReference>
<keyword evidence="9" id="KW-1185">Reference proteome</keyword>
<evidence type="ECO:0000256" key="1">
    <source>
        <dbReference type="ARBA" id="ARBA00022723"/>
    </source>
</evidence>
<proteinExistence type="predicted"/>
<dbReference type="InterPro" id="IPR027370">
    <property type="entry name" value="Znf-RING_euk"/>
</dbReference>
<dbReference type="Gene3D" id="4.10.830.40">
    <property type="match status" value="1"/>
</dbReference>
<name>A0ABQ8MIU5_LABRO</name>
<dbReference type="Pfam" id="PF00643">
    <property type="entry name" value="zf-B_box"/>
    <property type="match status" value="1"/>
</dbReference>
<dbReference type="InterPro" id="IPR051051">
    <property type="entry name" value="E3_ubiq-ligase_TRIM/RNF"/>
</dbReference>
<evidence type="ECO:0000259" key="6">
    <source>
        <dbReference type="PROSITE" id="PS50089"/>
    </source>
</evidence>
<keyword evidence="2 4" id="KW-0863">Zinc-finger</keyword>
<dbReference type="SUPFAM" id="SSF57850">
    <property type="entry name" value="RING/U-box"/>
    <property type="match status" value="2"/>
</dbReference>
<keyword evidence="1" id="KW-0479">Metal-binding</keyword>
<dbReference type="InterPro" id="IPR017907">
    <property type="entry name" value="Znf_RING_CS"/>
</dbReference>
<dbReference type="EMBL" id="JACTAM010000007">
    <property type="protein sequence ID" value="KAI2662792.1"/>
    <property type="molecule type" value="Genomic_DNA"/>
</dbReference>
<dbReference type="Pfam" id="PF13445">
    <property type="entry name" value="zf-RING_UBOX"/>
    <property type="match status" value="1"/>
</dbReference>
<dbReference type="SMART" id="SM00336">
    <property type="entry name" value="BBOX"/>
    <property type="match status" value="2"/>
</dbReference>
<dbReference type="PANTHER" id="PTHR25465">
    <property type="entry name" value="B-BOX DOMAIN CONTAINING"/>
    <property type="match status" value="1"/>
</dbReference>